<protein>
    <submittedName>
        <fullName evidence="2">(northern house mosquito) hypothetical protein</fullName>
    </submittedName>
</protein>
<evidence type="ECO:0000313" key="2">
    <source>
        <dbReference type="EMBL" id="CAG6453791.1"/>
    </source>
</evidence>
<feature type="region of interest" description="Disordered" evidence="1">
    <location>
        <begin position="40"/>
        <end position="67"/>
    </location>
</feature>
<reference evidence="2" key="1">
    <citation type="submission" date="2021-05" db="EMBL/GenBank/DDBJ databases">
        <authorList>
            <person name="Alioto T."/>
            <person name="Alioto T."/>
            <person name="Gomez Garrido J."/>
        </authorList>
    </citation>
    <scope>NUCLEOTIDE SEQUENCE</scope>
</reference>
<organism evidence="2">
    <name type="scientific">Culex pipiens</name>
    <name type="common">House mosquito</name>
    <dbReference type="NCBI Taxonomy" id="7175"/>
    <lineage>
        <taxon>Eukaryota</taxon>
        <taxon>Metazoa</taxon>
        <taxon>Ecdysozoa</taxon>
        <taxon>Arthropoda</taxon>
        <taxon>Hexapoda</taxon>
        <taxon>Insecta</taxon>
        <taxon>Pterygota</taxon>
        <taxon>Neoptera</taxon>
        <taxon>Endopterygota</taxon>
        <taxon>Diptera</taxon>
        <taxon>Nematocera</taxon>
        <taxon>Culicoidea</taxon>
        <taxon>Culicidae</taxon>
        <taxon>Culicinae</taxon>
        <taxon>Culicini</taxon>
        <taxon>Culex</taxon>
        <taxon>Culex</taxon>
    </lineage>
</organism>
<dbReference type="EMBL" id="HBUE01023844">
    <property type="protein sequence ID" value="CAG6453791.1"/>
    <property type="molecule type" value="Transcribed_RNA"/>
</dbReference>
<accession>A0A8D8F0B0</accession>
<proteinExistence type="predicted"/>
<sequence length="120" mass="13300">MDQSNAKKRGQAYPLRRSTVALMEAAVAIRRIRLTEAATRRMVARGSTKNPGPRVVGNTGTMAGTGRTAVGTDLAKTAAASIIPTGKARIVQLRGRQRRVAGRRRRVRRRVSRQRCRVHW</sequence>
<evidence type="ECO:0000256" key="1">
    <source>
        <dbReference type="SAM" id="MobiDB-lite"/>
    </source>
</evidence>
<dbReference type="AlphaFoldDB" id="A0A8D8F0B0"/>
<name>A0A8D8F0B0_CULPI</name>